<dbReference type="Gene3D" id="3.30.1330.20">
    <property type="entry name" value="Tubulin/FtsZ, C-terminal domain"/>
    <property type="match status" value="1"/>
</dbReference>
<organism evidence="4 5">
    <name type="scientific">Flavobacterium soyangense</name>
    <dbReference type="NCBI Taxonomy" id="2023265"/>
    <lineage>
        <taxon>Bacteria</taxon>
        <taxon>Pseudomonadati</taxon>
        <taxon>Bacteroidota</taxon>
        <taxon>Flavobacteriia</taxon>
        <taxon>Flavobacteriales</taxon>
        <taxon>Flavobacteriaceae</taxon>
        <taxon>Flavobacterium</taxon>
    </lineage>
</organism>
<dbReference type="InterPro" id="IPR024757">
    <property type="entry name" value="FtsZ_C"/>
</dbReference>
<reference evidence="4" key="1">
    <citation type="submission" date="2020-11" db="EMBL/GenBank/DDBJ databases">
        <title>Genome of Flavobacterium soyangense.</title>
        <authorList>
            <person name="Liu Q."/>
            <person name="Xin Y.-H."/>
        </authorList>
    </citation>
    <scope>NUCLEOTIDE SEQUENCE</scope>
    <source>
        <strain evidence="4">CGMCC 1.13493</strain>
    </source>
</reference>
<dbReference type="AlphaFoldDB" id="A0A930UFD1"/>
<dbReference type="InterPro" id="IPR008280">
    <property type="entry name" value="Tub_FtsZ_C"/>
</dbReference>
<dbReference type="SUPFAM" id="SSF55307">
    <property type="entry name" value="Tubulin C-terminal domain-like"/>
    <property type="match status" value="1"/>
</dbReference>
<keyword evidence="5" id="KW-1185">Reference proteome</keyword>
<comment type="caution">
    <text evidence="4">The sequence shown here is derived from an EMBL/GenBank/DDBJ whole genome shotgun (WGS) entry which is preliminary data.</text>
</comment>
<gene>
    <name evidence="4" type="ORF">IR213_14315</name>
</gene>
<dbReference type="InterPro" id="IPR037103">
    <property type="entry name" value="Tubulin/FtsZ-like_C"/>
</dbReference>
<evidence type="ECO:0000313" key="4">
    <source>
        <dbReference type="EMBL" id="MBF2709754.1"/>
    </source>
</evidence>
<evidence type="ECO:0000313" key="5">
    <source>
        <dbReference type="Proteomes" id="UP000646211"/>
    </source>
</evidence>
<sequence>MEFQYERLENRILLDNLKNEVIGKTLAYMVDFREHNDLVVIPKQHSIEISNADICIAVILFSGFEKEEYEALVTKDNFHIVSFDTIMQTMFEFKNMFIKHIDSMALFFMSLARTDDTNVFDILRLKNLSVNKTILNLSKTYLRNDLVWNQDLFSLLYKKNKTNENSKKIKNKFASSMVMEGLPEAISEANLESINSSYINEFVKCGVLLDKKEIVSELGEKKPLFIGFGVASGKKRGKKAIGLALSNLNLYVRIVENIKTILLIISSDSIEIGIEEIGEINDVIQEKVGSSTRIINTVSSNKNLGKSLSITILISEFEIEGNS</sequence>
<evidence type="ECO:0000256" key="2">
    <source>
        <dbReference type="ARBA" id="ARBA00023134"/>
    </source>
</evidence>
<evidence type="ECO:0000259" key="3">
    <source>
        <dbReference type="Pfam" id="PF12327"/>
    </source>
</evidence>
<dbReference type="Pfam" id="PF12327">
    <property type="entry name" value="FtsZ_C"/>
    <property type="match status" value="1"/>
</dbReference>
<dbReference type="GO" id="GO:0005525">
    <property type="term" value="F:GTP binding"/>
    <property type="evidence" value="ECO:0007669"/>
    <property type="project" value="UniProtKB-KW"/>
</dbReference>
<accession>A0A930UFD1</accession>
<dbReference type="EMBL" id="JADHEC010000041">
    <property type="protein sequence ID" value="MBF2709754.1"/>
    <property type="molecule type" value="Genomic_DNA"/>
</dbReference>
<feature type="domain" description="Cell division protein FtsZ C-terminal" evidence="3">
    <location>
        <begin position="226"/>
        <end position="317"/>
    </location>
</feature>
<evidence type="ECO:0000256" key="1">
    <source>
        <dbReference type="ARBA" id="ARBA00022741"/>
    </source>
</evidence>
<protein>
    <recommendedName>
        <fullName evidence="3">Cell division protein FtsZ C-terminal domain-containing protein</fullName>
    </recommendedName>
</protein>
<dbReference type="Proteomes" id="UP000646211">
    <property type="component" value="Unassembled WGS sequence"/>
</dbReference>
<keyword evidence="1" id="KW-0547">Nucleotide-binding</keyword>
<keyword evidence="2" id="KW-0342">GTP-binding</keyword>
<dbReference type="RefSeq" id="WP_194312989.1">
    <property type="nucleotide sequence ID" value="NZ_JADHEC010000041.1"/>
</dbReference>
<name>A0A930UFD1_9FLAO</name>
<proteinExistence type="predicted"/>